<dbReference type="SUPFAM" id="SSF57716">
    <property type="entry name" value="Glucocorticoid receptor-like (DNA-binding domain)"/>
    <property type="match status" value="1"/>
</dbReference>
<dbReference type="AlphaFoldDB" id="A0A931HDV0"/>
<proteinExistence type="inferred from homology"/>
<gene>
    <name evidence="3 4" type="primary">yacG</name>
    <name evidence="4" type="ORF">I5E68_11765</name>
</gene>
<keyword evidence="1 3" id="KW-0479">Metal-binding</keyword>
<dbReference type="InterPro" id="IPR013088">
    <property type="entry name" value="Znf_NHR/GATA"/>
</dbReference>
<evidence type="ECO:0000256" key="1">
    <source>
        <dbReference type="ARBA" id="ARBA00022723"/>
    </source>
</evidence>
<evidence type="ECO:0000313" key="4">
    <source>
        <dbReference type="EMBL" id="MBH0113628.1"/>
    </source>
</evidence>
<comment type="cofactor">
    <cofactor evidence="3">
        <name>Zn(2+)</name>
        <dbReference type="ChEBI" id="CHEBI:29105"/>
    </cofactor>
    <text evidence="3">Binds 1 zinc ion.</text>
</comment>
<evidence type="ECO:0000256" key="2">
    <source>
        <dbReference type="ARBA" id="ARBA00022833"/>
    </source>
</evidence>
<feature type="binding site" evidence="3">
    <location>
        <position position="8"/>
    </location>
    <ligand>
        <name>Zn(2+)</name>
        <dbReference type="ChEBI" id="CHEBI:29105"/>
    </ligand>
</feature>
<dbReference type="EMBL" id="JADZGI010000001">
    <property type="protein sequence ID" value="MBH0113628.1"/>
    <property type="molecule type" value="Genomic_DNA"/>
</dbReference>
<dbReference type="HAMAP" id="MF_00649">
    <property type="entry name" value="DNA_gyrase_inhibitor_YacG"/>
    <property type="match status" value="1"/>
</dbReference>
<dbReference type="PANTHER" id="PTHR36150">
    <property type="entry name" value="DNA GYRASE INHIBITOR YACG"/>
    <property type="match status" value="1"/>
</dbReference>
<feature type="binding site" evidence="3">
    <location>
        <position position="23"/>
    </location>
    <ligand>
        <name>Zn(2+)</name>
        <dbReference type="ChEBI" id="CHEBI:29105"/>
    </ligand>
</feature>
<evidence type="ECO:0000313" key="5">
    <source>
        <dbReference type="Proteomes" id="UP000617634"/>
    </source>
</evidence>
<feature type="binding site" evidence="3">
    <location>
        <position position="11"/>
    </location>
    <ligand>
        <name>Zn(2+)</name>
        <dbReference type="ChEBI" id="CHEBI:29105"/>
    </ligand>
</feature>
<keyword evidence="5" id="KW-1185">Reference proteome</keyword>
<accession>A0A931HDV0</accession>
<dbReference type="GO" id="GO:0008270">
    <property type="term" value="F:zinc ion binding"/>
    <property type="evidence" value="ECO:0007669"/>
    <property type="project" value="UniProtKB-UniRule"/>
</dbReference>
<name>A0A931HDV0_9SPHN</name>
<comment type="subunit">
    <text evidence="3">Interacts with GyrB.</text>
</comment>
<keyword evidence="2 3" id="KW-0862">Zinc</keyword>
<dbReference type="GO" id="GO:0008657">
    <property type="term" value="F:DNA topoisomerase type II (double strand cut, ATP-hydrolyzing) inhibitor activity"/>
    <property type="evidence" value="ECO:0007669"/>
    <property type="project" value="UniProtKB-UniRule"/>
</dbReference>
<reference evidence="4" key="1">
    <citation type="submission" date="2020-11" db="EMBL/GenBank/DDBJ databases">
        <title>Novosphingobium aureum sp. nov., a marine bacterium isolated from sediment of a salt flat.</title>
        <authorList>
            <person name="Yoo Y."/>
            <person name="Kim J.-J."/>
        </authorList>
    </citation>
    <scope>NUCLEOTIDE SEQUENCE</scope>
    <source>
        <strain evidence="4">YJ-S2-02</strain>
    </source>
</reference>
<organism evidence="4 5">
    <name type="scientific">Novosphingobium aureum</name>
    <dbReference type="NCBI Taxonomy" id="2792964"/>
    <lineage>
        <taxon>Bacteria</taxon>
        <taxon>Pseudomonadati</taxon>
        <taxon>Pseudomonadota</taxon>
        <taxon>Alphaproteobacteria</taxon>
        <taxon>Sphingomonadales</taxon>
        <taxon>Sphingomonadaceae</taxon>
        <taxon>Novosphingobium</taxon>
    </lineage>
</organism>
<comment type="similarity">
    <text evidence="3">Belongs to the DNA gyrase inhibitor YacG family.</text>
</comment>
<dbReference type="PANTHER" id="PTHR36150:SF1">
    <property type="entry name" value="DNA GYRASE INHIBITOR YACG"/>
    <property type="match status" value="1"/>
</dbReference>
<feature type="binding site" evidence="3">
    <location>
        <position position="27"/>
    </location>
    <ligand>
        <name>Zn(2+)</name>
        <dbReference type="ChEBI" id="CHEBI:29105"/>
    </ligand>
</feature>
<dbReference type="GO" id="GO:0006355">
    <property type="term" value="P:regulation of DNA-templated transcription"/>
    <property type="evidence" value="ECO:0007669"/>
    <property type="project" value="InterPro"/>
</dbReference>
<dbReference type="Proteomes" id="UP000617634">
    <property type="component" value="Unassembled WGS sequence"/>
</dbReference>
<dbReference type="RefSeq" id="WP_197163929.1">
    <property type="nucleotide sequence ID" value="NZ_JADZGI010000001.1"/>
</dbReference>
<evidence type="ECO:0000256" key="3">
    <source>
        <dbReference type="HAMAP-Rule" id="MF_00649"/>
    </source>
</evidence>
<protein>
    <recommendedName>
        <fullName evidence="3">DNA gyrase inhibitor YacG</fullName>
    </recommendedName>
</protein>
<dbReference type="InterPro" id="IPR005584">
    <property type="entry name" value="DNA_gyrase_inhibitor_YacG"/>
</dbReference>
<comment type="function">
    <text evidence="3">Inhibits all the catalytic activities of DNA gyrase by preventing its interaction with DNA. Acts by binding directly to the C-terminal domain of GyrB, which probably disrupts DNA binding by the gyrase.</text>
</comment>
<comment type="caution">
    <text evidence="4">The sequence shown here is derived from an EMBL/GenBank/DDBJ whole genome shotgun (WGS) entry which is preliminary data.</text>
</comment>
<dbReference type="Gene3D" id="3.30.50.10">
    <property type="entry name" value="Erythroid Transcription Factor GATA-1, subunit A"/>
    <property type="match status" value="1"/>
</dbReference>
<dbReference type="Pfam" id="PF03884">
    <property type="entry name" value="YacG"/>
    <property type="match status" value="1"/>
</dbReference>
<sequence length="63" mass="7089">MTSPERKCPICGKPRQADHAPFCSKRCRDRDLVQWLADGYALAGPPDFSARLEQDLSNNPQDD</sequence>